<feature type="compositionally biased region" description="Low complexity" evidence="1">
    <location>
        <begin position="57"/>
        <end position="66"/>
    </location>
</feature>
<name>A0A8S4D4D4_PLUXY</name>
<evidence type="ECO:0000313" key="3">
    <source>
        <dbReference type="Proteomes" id="UP000653454"/>
    </source>
</evidence>
<proteinExistence type="predicted"/>
<dbReference type="EMBL" id="CAJHNJ030000002">
    <property type="protein sequence ID" value="CAG9090169.1"/>
    <property type="molecule type" value="Genomic_DNA"/>
</dbReference>
<keyword evidence="3" id="KW-1185">Reference proteome</keyword>
<gene>
    <name evidence="2" type="ORF">PLXY2_LOCUS790</name>
</gene>
<dbReference type="Proteomes" id="UP000653454">
    <property type="component" value="Unassembled WGS sequence"/>
</dbReference>
<feature type="region of interest" description="Disordered" evidence="1">
    <location>
        <begin position="51"/>
        <end position="77"/>
    </location>
</feature>
<accession>A0A8S4D4D4</accession>
<organism evidence="2 3">
    <name type="scientific">Plutella xylostella</name>
    <name type="common">Diamondback moth</name>
    <name type="synonym">Plutella maculipennis</name>
    <dbReference type="NCBI Taxonomy" id="51655"/>
    <lineage>
        <taxon>Eukaryota</taxon>
        <taxon>Metazoa</taxon>
        <taxon>Ecdysozoa</taxon>
        <taxon>Arthropoda</taxon>
        <taxon>Hexapoda</taxon>
        <taxon>Insecta</taxon>
        <taxon>Pterygota</taxon>
        <taxon>Neoptera</taxon>
        <taxon>Endopterygota</taxon>
        <taxon>Lepidoptera</taxon>
        <taxon>Glossata</taxon>
        <taxon>Ditrysia</taxon>
        <taxon>Yponomeutoidea</taxon>
        <taxon>Plutellidae</taxon>
        <taxon>Plutella</taxon>
    </lineage>
</organism>
<dbReference type="AlphaFoldDB" id="A0A8S4D4D4"/>
<evidence type="ECO:0000313" key="2">
    <source>
        <dbReference type="EMBL" id="CAG9090169.1"/>
    </source>
</evidence>
<comment type="caution">
    <text evidence="2">The sequence shown here is derived from an EMBL/GenBank/DDBJ whole genome shotgun (WGS) entry which is preliminary data.</text>
</comment>
<reference evidence="2" key="1">
    <citation type="submission" date="2020-11" db="EMBL/GenBank/DDBJ databases">
        <authorList>
            <person name="Whiteford S."/>
        </authorList>
    </citation>
    <scope>NUCLEOTIDE SEQUENCE</scope>
</reference>
<evidence type="ECO:0000256" key="1">
    <source>
        <dbReference type="SAM" id="MobiDB-lite"/>
    </source>
</evidence>
<protein>
    <submittedName>
        <fullName evidence="2">(diamondback moth) hypothetical protein</fullName>
    </submittedName>
</protein>
<feature type="compositionally biased region" description="Polar residues" evidence="1">
    <location>
        <begin position="68"/>
        <end position="77"/>
    </location>
</feature>
<sequence length="77" mass="8306">MRLLHRDVEHLPPAAVEQLAQHTLCAGAVDGTLTSRTPYCVDSDVTLCSVTDRGSSRRPPSSSWPSTPCVSTRDVTL</sequence>